<evidence type="ECO:0000256" key="4">
    <source>
        <dbReference type="ARBA" id="ARBA00011927"/>
    </source>
</evidence>
<dbReference type="Gene3D" id="3.40.1010.10">
    <property type="entry name" value="Cobalt-precorrin-4 Transmethylase, Domain 1"/>
    <property type="match status" value="1"/>
</dbReference>
<dbReference type="InterPro" id="IPR014776">
    <property type="entry name" value="4pyrrole_Mease_sub2"/>
</dbReference>
<evidence type="ECO:0000256" key="5">
    <source>
        <dbReference type="ARBA" id="ARBA00022603"/>
    </source>
</evidence>
<protein>
    <recommendedName>
        <fullName evidence="4">diphthine methyl ester synthase</fullName>
        <ecNumber evidence="4">2.1.1.314</ecNumber>
    </recommendedName>
</protein>
<keyword evidence="7" id="KW-0949">S-adenosyl-L-methionine</keyword>
<dbReference type="InterPro" id="IPR014777">
    <property type="entry name" value="4pyrrole_Mease_sub1"/>
</dbReference>
<accession>A0AB34IRT5</accession>
<evidence type="ECO:0000256" key="6">
    <source>
        <dbReference type="ARBA" id="ARBA00022679"/>
    </source>
</evidence>
<feature type="region of interest" description="Disordered" evidence="9">
    <location>
        <begin position="296"/>
        <end position="321"/>
    </location>
</feature>
<evidence type="ECO:0000256" key="1">
    <source>
        <dbReference type="ARBA" id="ARBA00004006"/>
    </source>
</evidence>
<comment type="caution">
    <text evidence="11">The sequence shown here is derived from an EMBL/GenBank/DDBJ whole genome shotgun (WGS) entry which is preliminary data.</text>
</comment>
<comment type="pathway">
    <text evidence="2">Protein modification; peptidyl-diphthamide biosynthesis.</text>
</comment>
<dbReference type="NCBIfam" id="TIGR00522">
    <property type="entry name" value="dph5"/>
    <property type="match status" value="1"/>
</dbReference>
<evidence type="ECO:0000256" key="3">
    <source>
        <dbReference type="ARBA" id="ARBA00006729"/>
    </source>
</evidence>
<dbReference type="PANTHER" id="PTHR10882:SF0">
    <property type="entry name" value="DIPHTHINE METHYL ESTER SYNTHASE"/>
    <property type="match status" value="1"/>
</dbReference>
<keyword evidence="6" id="KW-0808">Transferase</keyword>
<comment type="function">
    <text evidence="1">S-adenosyl-L-methionine-dependent methyltransferase that catalyzes four methylations of the modified target histidine residue in translation elongation factor 2 (EF-2), to form an intermediate called diphthine methyl ester. The four successive methylation reactions represent the second step of diphthamide biosynthesis.</text>
</comment>
<dbReference type="Gene3D" id="3.30.950.10">
    <property type="entry name" value="Methyltransferase, Cobalt-precorrin-4 Transmethylase, Domain 2"/>
    <property type="match status" value="1"/>
</dbReference>
<dbReference type="GO" id="GO:0017183">
    <property type="term" value="P:protein histidyl modification to diphthamide"/>
    <property type="evidence" value="ECO:0007669"/>
    <property type="project" value="InterPro"/>
</dbReference>
<comment type="catalytic activity">
    <reaction evidence="8">
        <text>2-[(3S)-amino-3-carboxypropyl]-L-histidyl-[translation elongation factor 2] + 4 S-adenosyl-L-methionine = diphthine methyl ester-[translation elongation factor 2] + 4 S-adenosyl-L-homocysteine + 3 H(+)</text>
        <dbReference type="Rhea" id="RHEA:42652"/>
        <dbReference type="Rhea" id="RHEA-COMP:9749"/>
        <dbReference type="Rhea" id="RHEA-COMP:10173"/>
        <dbReference type="ChEBI" id="CHEBI:15378"/>
        <dbReference type="ChEBI" id="CHEBI:57856"/>
        <dbReference type="ChEBI" id="CHEBI:59789"/>
        <dbReference type="ChEBI" id="CHEBI:73995"/>
        <dbReference type="ChEBI" id="CHEBI:79005"/>
        <dbReference type="EC" id="2.1.1.314"/>
    </reaction>
</comment>
<feature type="domain" description="Tetrapyrrole methylase" evidence="10">
    <location>
        <begin position="3"/>
        <end position="237"/>
    </location>
</feature>
<dbReference type="Pfam" id="PF00590">
    <property type="entry name" value="TP_methylase"/>
    <property type="match status" value="1"/>
</dbReference>
<dbReference type="Proteomes" id="UP001515480">
    <property type="component" value="Unassembled WGS sequence"/>
</dbReference>
<dbReference type="AlphaFoldDB" id="A0AB34IRT5"/>
<evidence type="ECO:0000256" key="2">
    <source>
        <dbReference type="ARBA" id="ARBA00005156"/>
    </source>
</evidence>
<keyword evidence="12" id="KW-1185">Reference proteome</keyword>
<dbReference type="InterPro" id="IPR000878">
    <property type="entry name" value="4pyrrol_Mease"/>
</dbReference>
<comment type="similarity">
    <text evidence="3">Belongs to the diphthine synthase family.</text>
</comment>
<gene>
    <name evidence="11" type="ORF">AB1Y20_010541</name>
</gene>
<evidence type="ECO:0000313" key="12">
    <source>
        <dbReference type="Proteomes" id="UP001515480"/>
    </source>
</evidence>
<organism evidence="11 12">
    <name type="scientific">Prymnesium parvum</name>
    <name type="common">Toxic golden alga</name>
    <dbReference type="NCBI Taxonomy" id="97485"/>
    <lineage>
        <taxon>Eukaryota</taxon>
        <taxon>Haptista</taxon>
        <taxon>Haptophyta</taxon>
        <taxon>Prymnesiophyceae</taxon>
        <taxon>Prymnesiales</taxon>
        <taxon>Prymnesiaceae</taxon>
        <taxon>Prymnesium</taxon>
    </lineage>
</organism>
<evidence type="ECO:0000256" key="9">
    <source>
        <dbReference type="SAM" id="MobiDB-lite"/>
    </source>
</evidence>
<evidence type="ECO:0000259" key="10">
    <source>
        <dbReference type="Pfam" id="PF00590"/>
    </source>
</evidence>
<dbReference type="EC" id="2.1.1.314" evidence="4"/>
<evidence type="ECO:0000256" key="7">
    <source>
        <dbReference type="ARBA" id="ARBA00022691"/>
    </source>
</evidence>
<name>A0AB34IRT5_PRYPA</name>
<dbReference type="PANTHER" id="PTHR10882">
    <property type="entry name" value="DIPHTHINE SYNTHASE"/>
    <property type="match status" value="1"/>
</dbReference>
<dbReference type="GO" id="GO:0141133">
    <property type="term" value="F:diphthine methyl ester synthase activity"/>
    <property type="evidence" value="ECO:0007669"/>
    <property type="project" value="UniProtKB-EC"/>
</dbReference>
<evidence type="ECO:0000313" key="11">
    <source>
        <dbReference type="EMBL" id="KAL1504131.1"/>
    </source>
</evidence>
<dbReference type="InterPro" id="IPR004551">
    <property type="entry name" value="Dphthn_synthase"/>
</dbReference>
<evidence type="ECO:0000256" key="8">
    <source>
        <dbReference type="ARBA" id="ARBA00048752"/>
    </source>
</evidence>
<dbReference type="InterPro" id="IPR035996">
    <property type="entry name" value="4pyrrol_Methylase_sf"/>
</dbReference>
<dbReference type="SUPFAM" id="SSF53790">
    <property type="entry name" value="Tetrapyrrole methylase"/>
    <property type="match status" value="1"/>
</dbReference>
<dbReference type="FunFam" id="3.30.950.10:FF:000004">
    <property type="entry name" value="Diphthine synthase putative"/>
    <property type="match status" value="1"/>
</dbReference>
<sequence>MVFYLVGLGLADEHDITLKGLKAVQSSAVVYIEAYTSVLAVPKERLEAAWGVKIELAPRELCESHIEPILERARTEDVSMLVVGDPFGATTHCDLLSRAKQLGVPHKVVHNASIMNAIGCCGLQLYRFGETVSICFFTSTWRPDSFYDKVVQNHNVGLHTLALLDIKVREATLPSIARGKPQYLPPRFMTVRQACQQLISVEQARGCGVCTPATRAVGVARVGADDQMVVQGTLLELQAVAFGGPLHSMVLLGKCDDVESELLAAFCTQASKAKQYSADELKAIDEAALRAANAHEGIDGPLEDDDEDQVVSTTPEEPSMFGAPPSAIAAAEAASFAAKAEVDGGIASLDDFLEALETT</sequence>
<dbReference type="EMBL" id="JBGBPQ010000020">
    <property type="protein sequence ID" value="KAL1504131.1"/>
    <property type="molecule type" value="Genomic_DNA"/>
</dbReference>
<keyword evidence="5" id="KW-0489">Methyltransferase</keyword>
<reference evidence="11 12" key="1">
    <citation type="journal article" date="2024" name="Science">
        <title>Giant polyketide synthase enzymes in the biosynthesis of giant marine polyether toxins.</title>
        <authorList>
            <person name="Fallon T.R."/>
            <person name="Shende V.V."/>
            <person name="Wierzbicki I.H."/>
            <person name="Pendleton A.L."/>
            <person name="Watervoot N.F."/>
            <person name="Auber R.P."/>
            <person name="Gonzalez D.J."/>
            <person name="Wisecaver J.H."/>
            <person name="Moore B.S."/>
        </authorList>
    </citation>
    <scope>NUCLEOTIDE SEQUENCE [LARGE SCALE GENOMIC DNA]</scope>
    <source>
        <strain evidence="11 12">12B1</strain>
    </source>
</reference>
<dbReference type="GO" id="GO:0032259">
    <property type="term" value="P:methylation"/>
    <property type="evidence" value="ECO:0007669"/>
    <property type="project" value="UniProtKB-KW"/>
</dbReference>
<proteinExistence type="inferred from homology"/>
<dbReference type="CDD" id="cd11647">
    <property type="entry name" value="DHP5_DphB"/>
    <property type="match status" value="1"/>
</dbReference>